<dbReference type="STRING" id="765257.A0A0D0A2W8"/>
<keyword evidence="2" id="KW-1185">Reference proteome</keyword>
<feature type="non-terminal residue" evidence="1">
    <location>
        <position position="1"/>
    </location>
</feature>
<gene>
    <name evidence="1" type="ORF">PISMIDRAFT_80927</name>
</gene>
<dbReference type="HOGENOM" id="CLU_042836_0_0_1"/>
<protein>
    <submittedName>
        <fullName evidence="1">Uncharacterized protein</fullName>
    </submittedName>
</protein>
<reference evidence="1 2" key="1">
    <citation type="submission" date="2014-04" db="EMBL/GenBank/DDBJ databases">
        <authorList>
            <consortium name="DOE Joint Genome Institute"/>
            <person name="Kuo A."/>
            <person name="Kohler A."/>
            <person name="Costa M.D."/>
            <person name="Nagy L.G."/>
            <person name="Floudas D."/>
            <person name="Copeland A."/>
            <person name="Barry K.W."/>
            <person name="Cichocki N."/>
            <person name="Veneault-Fourrey C."/>
            <person name="LaButti K."/>
            <person name="Lindquist E.A."/>
            <person name="Lipzen A."/>
            <person name="Lundell T."/>
            <person name="Morin E."/>
            <person name="Murat C."/>
            <person name="Sun H."/>
            <person name="Tunlid A."/>
            <person name="Henrissat B."/>
            <person name="Grigoriev I.V."/>
            <person name="Hibbett D.S."/>
            <person name="Martin F."/>
            <person name="Nordberg H.P."/>
            <person name="Cantor M.N."/>
            <person name="Hua S.X."/>
        </authorList>
    </citation>
    <scope>NUCLEOTIDE SEQUENCE [LARGE SCALE GENOMIC DNA]</scope>
    <source>
        <strain evidence="1 2">441</strain>
    </source>
</reference>
<name>A0A0D0A2W8_9AGAM</name>
<dbReference type="OrthoDB" id="3208495at2759"/>
<organism evidence="1 2">
    <name type="scientific">Pisolithus microcarpus 441</name>
    <dbReference type="NCBI Taxonomy" id="765257"/>
    <lineage>
        <taxon>Eukaryota</taxon>
        <taxon>Fungi</taxon>
        <taxon>Dikarya</taxon>
        <taxon>Basidiomycota</taxon>
        <taxon>Agaricomycotina</taxon>
        <taxon>Agaricomycetes</taxon>
        <taxon>Agaricomycetidae</taxon>
        <taxon>Boletales</taxon>
        <taxon>Sclerodermatineae</taxon>
        <taxon>Pisolithaceae</taxon>
        <taxon>Pisolithus</taxon>
    </lineage>
</organism>
<dbReference type="Proteomes" id="UP000054018">
    <property type="component" value="Unassembled WGS sequence"/>
</dbReference>
<feature type="non-terminal residue" evidence="1">
    <location>
        <position position="218"/>
    </location>
</feature>
<proteinExistence type="predicted"/>
<sequence length="218" mass="25334">RTHHNRYGMFREYQGAFPTYDPESSTHLGQLCDSHDLEQGEGEDDTYPRFGTSLSAIGDNYFKPFLNATVWRLMGWFYGGSNQKSIDDLNSLVHNVILAEDFNRMDLQDFVASRELKRLDDSTIFASDLWHMASVTIRLPCEKVKVPEERAPEFHVEGLHYRKLTEVIKSAFAETAAEEYNAMPYKLYWQPDDDATTERVFSEVYTADIMLEEHERIK</sequence>
<dbReference type="AlphaFoldDB" id="A0A0D0A2W8"/>
<dbReference type="EMBL" id="KN833702">
    <property type="protein sequence ID" value="KIK26403.1"/>
    <property type="molecule type" value="Genomic_DNA"/>
</dbReference>
<reference evidence="2" key="2">
    <citation type="submission" date="2015-01" db="EMBL/GenBank/DDBJ databases">
        <title>Evolutionary Origins and Diversification of the Mycorrhizal Mutualists.</title>
        <authorList>
            <consortium name="DOE Joint Genome Institute"/>
            <consortium name="Mycorrhizal Genomics Consortium"/>
            <person name="Kohler A."/>
            <person name="Kuo A."/>
            <person name="Nagy L.G."/>
            <person name="Floudas D."/>
            <person name="Copeland A."/>
            <person name="Barry K.W."/>
            <person name="Cichocki N."/>
            <person name="Veneault-Fourrey C."/>
            <person name="LaButti K."/>
            <person name="Lindquist E.A."/>
            <person name="Lipzen A."/>
            <person name="Lundell T."/>
            <person name="Morin E."/>
            <person name="Murat C."/>
            <person name="Riley R."/>
            <person name="Ohm R."/>
            <person name="Sun H."/>
            <person name="Tunlid A."/>
            <person name="Henrissat B."/>
            <person name="Grigoriev I.V."/>
            <person name="Hibbett D.S."/>
            <person name="Martin F."/>
        </authorList>
    </citation>
    <scope>NUCLEOTIDE SEQUENCE [LARGE SCALE GENOMIC DNA]</scope>
    <source>
        <strain evidence="2">441</strain>
    </source>
</reference>
<accession>A0A0D0A2W8</accession>
<evidence type="ECO:0000313" key="1">
    <source>
        <dbReference type="EMBL" id="KIK26403.1"/>
    </source>
</evidence>
<evidence type="ECO:0000313" key="2">
    <source>
        <dbReference type="Proteomes" id="UP000054018"/>
    </source>
</evidence>